<dbReference type="RefSeq" id="WP_202830026.1">
    <property type="nucleotide sequence ID" value="NZ_JAETWB010000001.1"/>
</dbReference>
<protein>
    <submittedName>
        <fullName evidence="3">Uncharacterized protein</fullName>
    </submittedName>
</protein>
<organism evidence="3 4">
    <name type="scientific">Belnapia arida</name>
    <dbReference type="NCBI Taxonomy" id="2804533"/>
    <lineage>
        <taxon>Bacteria</taxon>
        <taxon>Pseudomonadati</taxon>
        <taxon>Pseudomonadota</taxon>
        <taxon>Alphaproteobacteria</taxon>
        <taxon>Acetobacterales</taxon>
        <taxon>Roseomonadaceae</taxon>
        <taxon>Belnapia</taxon>
    </lineage>
</organism>
<keyword evidence="4" id="KW-1185">Reference proteome</keyword>
<gene>
    <name evidence="3" type="ORF">JMJ56_02540</name>
</gene>
<feature type="chain" id="PRO_5046114574" evidence="2">
    <location>
        <begin position="43"/>
        <end position="154"/>
    </location>
</feature>
<accession>A0ABS1TZI1</accession>
<dbReference type="Proteomes" id="UP000660885">
    <property type="component" value="Unassembled WGS sequence"/>
</dbReference>
<evidence type="ECO:0000256" key="1">
    <source>
        <dbReference type="SAM" id="MobiDB-lite"/>
    </source>
</evidence>
<reference evidence="3 4" key="1">
    <citation type="submission" date="2021-01" db="EMBL/GenBank/DDBJ databases">
        <title>Belnapia mucosa sp. nov. and Belnapia arida sp. nov., isolated from the Tabernas Desert (Almeria, Spain).</title>
        <authorList>
            <person name="Molina-Menor E."/>
            <person name="Vidal-Verdu A."/>
            <person name="Calonge A."/>
            <person name="Satari L."/>
            <person name="Pereto J."/>
            <person name="Porcar M."/>
        </authorList>
    </citation>
    <scope>NUCLEOTIDE SEQUENCE [LARGE SCALE GENOMIC DNA]</scope>
    <source>
        <strain evidence="3 4">T18</strain>
    </source>
</reference>
<evidence type="ECO:0000313" key="4">
    <source>
        <dbReference type="Proteomes" id="UP000660885"/>
    </source>
</evidence>
<dbReference type="EMBL" id="JAETWB010000001">
    <property type="protein sequence ID" value="MBL6076867.1"/>
    <property type="molecule type" value="Genomic_DNA"/>
</dbReference>
<evidence type="ECO:0000313" key="3">
    <source>
        <dbReference type="EMBL" id="MBL6076867.1"/>
    </source>
</evidence>
<feature type="signal peptide" evidence="2">
    <location>
        <begin position="1"/>
        <end position="42"/>
    </location>
</feature>
<keyword evidence="2" id="KW-0732">Signal</keyword>
<sequence>MDDIARPVTVRTPLIRMAPRLRASHCALAALCLGLLPAPSAAQPYYPCIIGSNEDRAIDYGPGPHGNIIGGGHVIISGGGENTTFTRLDPQPGQPPRAGMMPVTLGNSESATVWVPADTDRLWQALIGGDGSVPEAGPSDASVRKASRQAGPHG</sequence>
<evidence type="ECO:0000256" key="2">
    <source>
        <dbReference type="SAM" id="SignalP"/>
    </source>
</evidence>
<comment type="caution">
    <text evidence="3">The sequence shown here is derived from an EMBL/GenBank/DDBJ whole genome shotgun (WGS) entry which is preliminary data.</text>
</comment>
<name>A0ABS1TZI1_9PROT</name>
<proteinExistence type="predicted"/>
<feature type="region of interest" description="Disordered" evidence="1">
    <location>
        <begin position="129"/>
        <end position="154"/>
    </location>
</feature>